<sequence length="97" mass="11374">MLERQYLVCYDISDNKKRTRFFEHLKDLGLEPVQKSVMWGFLRPADVKALQVYGRKELEKPDDRLIITPVRFDNLSPDSLQGYLAPFHSEPRSHAVL</sequence>
<dbReference type="GO" id="GO:0046872">
    <property type="term" value="F:metal ion binding"/>
    <property type="evidence" value="ECO:0007669"/>
    <property type="project" value="UniProtKB-UniRule"/>
</dbReference>
<dbReference type="GO" id="GO:0004521">
    <property type="term" value="F:RNA endonuclease activity"/>
    <property type="evidence" value="ECO:0007669"/>
    <property type="project" value="InterPro"/>
</dbReference>
<evidence type="ECO:0000313" key="11">
    <source>
        <dbReference type="Proteomes" id="UP000218332"/>
    </source>
</evidence>
<dbReference type="EMBL" id="NMPM01000001">
    <property type="protein sequence ID" value="PAV27547.1"/>
    <property type="molecule type" value="Genomic_DNA"/>
</dbReference>
<keyword evidence="11" id="KW-1185">Reference proteome</keyword>
<keyword evidence="8 9" id="KW-0051">Antiviral defense</keyword>
<comment type="subunit">
    <text evidence="9">Homodimer, forms a heterotetramer with a Cas1 homodimer.</text>
</comment>
<comment type="function">
    <text evidence="9">CRISPR (clustered regularly interspaced short palindromic repeat), is an adaptive immune system that provides protection against mobile genetic elements (viruses, transposable elements and conjugative plasmids). CRISPR clusters contain sequences complementary to antecedent mobile elements and target invading nucleic acids. CRISPR clusters are transcribed and processed into CRISPR RNA (crRNA). Functions as a ssRNA-specific endoribonuclease. Involved in the integration of spacer DNA into the CRISPR cassette.</text>
</comment>
<keyword evidence="3 9" id="KW-0540">Nuclease</keyword>
<evidence type="ECO:0000256" key="5">
    <source>
        <dbReference type="ARBA" id="ARBA00022759"/>
    </source>
</evidence>
<gene>
    <name evidence="9 10" type="primary">cas2</name>
    <name evidence="10" type="ORF">CF392_00010</name>
</gene>
<dbReference type="InterPro" id="IPR021127">
    <property type="entry name" value="CRISPR_associated_Cas2"/>
</dbReference>
<dbReference type="AlphaFoldDB" id="A0A2A2I7B4"/>
<evidence type="ECO:0000256" key="9">
    <source>
        <dbReference type="HAMAP-Rule" id="MF_01471"/>
    </source>
</evidence>
<evidence type="ECO:0000256" key="7">
    <source>
        <dbReference type="ARBA" id="ARBA00022842"/>
    </source>
</evidence>
<dbReference type="HAMAP" id="MF_01471">
    <property type="entry name" value="Cas2"/>
    <property type="match status" value="1"/>
</dbReference>
<dbReference type="InterPro" id="IPR019199">
    <property type="entry name" value="Virulence_VapD/CRISPR_Cas2"/>
</dbReference>
<comment type="cofactor">
    <cofactor evidence="1 9">
        <name>Mg(2+)</name>
        <dbReference type="ChEBI" id="CHEBI:18420"/>
    </cofactor>
</comment>
<dbReference type="Gene3D" id="3.30.70.240">
    <property type="match status" value="1"/>
</dbReference>
<dbReference type="SUPFAM" id="SSF143430">
    <property type="entry name" value="TTP0101/SSO1404-like"/>
    <property type="match status" value="1"/>
</dbReference>
<dbReference type="NCBIfam" id="TIGR01573">
    <property type="entry name" value="cas2"/>
    <property type="match status" value="1"/>
</dbReference>
<keyword evidence="4 9" id="KW-0479">Metal-binding</keyword>
<feature type="binding site" evidence="9">
    <location>
        <position position="11"/>
    </location>
    <ligand>
        <name>Mg(2+)</name>
        <dbReference type="ChEBI" id="CHEBI:18420"/>
        <note>catalytic</note>
    </ligand>
</feature>
<dbReference type="GO" id="GO:0016787">
    <property type="term" value="F:hydrolase activity"/>
    <property type="evidence" value="ECO:0007669"/>
    <property type="project" value="UniProtKB-KW"/>
</dbReference>
<keyword evidence="6 9" id="KW-0378">Hydrolase</keyword>
<keyword evidence="5 9" id="KW-0255">Endonuclease</keyword>
<evidence type="ECO:0000256" key="6">
    <source>
        <dbReference type="ARBA" id="ARBA00022801"/>
    </source>
</evidence>
<evidence type="ECO:0000256" key="2">
    <source>
        <dbReference type="ARBA" id="ARBA00009959"/>
    </source>
</evidence>
<dbReference type="GO" id="GO:0051607">
    <property type="term" value="P:defense response to virus"/>
    <property type="evidence" value="ECO:0007669"/>
    <property type="project" value="UniProtKB-UniRule"/>
</dbReference>
<dbReference type="EC" id="3.1.-.-" evidence="9"/>
<evidence type="ECO:0000313" key="10">
    <source>
        <dbReference type="EMBL" id="PAV27547.1"/>
    </source>
</evidence>
<keyword evidence="7 9" id="KW-0460">Magnesium</keyword>
<proteinExistence type="inferred from homology"/>
<dbReference type="Pfam" id="PF09827">
    <property type="entry name" value="CRISPR_Cas2"/>
    <property type="match status" value="1"/>
</dbReference>
<name>A0A2A2I7B4_9GAMM</name>
<evidence type="ECO:0000256" key="1">
    <source>
        <dbReference type="ARBA" id="ARBA00001946"/>
    </source>
</evidence>
<evidence type="ECO:0000256" key="8">
    <source>
        <dbReference type="ARBA" id="ARBA00023118"/>
    </source>
</evidence>
<protein>
    <recommendedName>
        <fullName evidence="9">CRISPR-associated endoribonuclease Cas2</fullName>
        <ecNumber evidence="9">3.1.-.-</ecNumber>
    </recommendedName>
</protein>
<dbReference type="CDD" id="cd09725">
    <property type="entry name" value="Cas2_I_II_III"/>
    <property type="match status" value="1"/>
</dbReference>
<evidence type="ECO:0000256" key="3">
    <source>
        <dbReference type="ARBA" id="ARBA00022722"/>
    </source>
</evidence>
<organism evidence="10 11">
    <name type="scientific">Tamilnaduibacter salinus</name>
    <dbReference type="NCBI Taxonomy" id="1484056"/>
    <lineage>
        <taxon>Bacteria</taxon>
        <taxon>Pseudomonadati</taxon>
        <taxon>Pseudomonadota</taxon>
        <taxon>Gammaproteobacteria</taxon>
        <taxon>Pseudomonadales</taxon>
        <taxon>Marinobacteraceae</taxon>
        <taxon>Tamilnaduibacter</taxon>
    </lineage>
</organism>
<accession>A0A2A2I7B4</accession>
<comment type="caution">
    <text evidence="10">The sequence shown here is derived from an EMBL/GenBank/DDBJ whole genome shotgun (WGS) entry which is preliminary data.</text>
</comment>
<dbReference type="Proteomes" id="UP000218332">
    <property type="component" value="Unassembled WGS sequence"/>
</dbReference>
<evidence type="ECO:0000256" key="4">
    <source>
        <dbReference type="ARBA" id="ARBA00022723"/>
    </source>
</evidence>
<dbReference type="RefSeq" id="WP_095609422.1">
    <property type="nucleotide sequence ID" value="NZ_NMPM01000001.1"/>
</dbReference>
<comment type="similarity">
    <text evidence="2 9">Belongs to the CRISPR-associated endoribonuclease Cas2 protein family.</text>
</comment>
<reference evidence="10 11" key="1">
    <citation type="submission" date="2017-07" db="EMBL/GenBank/DDBJ databases">
        <title>Tamlnaduibacter salinus (Mi-7) genome sequencing.</title>
        <authorList>
            <person name="Verma A."/>
            <person name="Krishnamurthi S."/>
        </authorList>
    </citation>
    <scope>NUCLEOTIDE SEQUENCE [LARGE SCALE GENOMIC DNA]</scope>
    <source>
        <strain evidence="10 11">Mi-7</strain>
    </source>
</reference>
<dbReference type="GO" id="GO:0043571">
    <property type="term" value="P:maintenance of CRISPR repeat elements"/>
    <property type="evidence" value="ECO:0007669"/>
    <property type="project" value="UniProtKB-UniRule"/>
</dbReference>